<dbReference type="Proteomes" id="UP001054846">
    <property type="component" value="Chromosome"/>
</dbReference>
<dbReference type="Pfam" id="PF14520">
    <property type="entry name" value="HHH_5"/>
    <property type="match status" value="1"/>
</dbReference>
<comment type="subcellular location">
    <subcellularLocation>
        <location evidence="6">Cytoplasm</location>
    </subcellularLocation>
</comment>
<dbReference type="InterPro" id="IPR012340">
    <property type="entry name" value="NA-bd_OB-fold"/>
</dbReference>
<dbReference type="Pfam" id="PF07499">
    <property type="entry name" value="RuvA_C"/>
    <property type="match status" value="1"/>
</dbReference>
<accession>A0ABY3PHT5</accession>
<evidence type="ECO:0000313" key="8">
    <source>
        <dbReference type="EMBL" id="UFP93194.1"/>
    </source>
</evidence>
<dbReference type="HAMAP" id="MF_00031">
    <property type="entry name" value="DNA_HJ_migration_RuvA"/>
    <property type="match status" value="1"/>
</dbReference>
<feature type="domain" description="Helix-hairpin-helix DNA-binding motif class 1" evidence="7">
    <location>
        <begin position="112"/>
        <end position="131"/>
    </location>
</feature>
<feature type="domain" description="Helix-hairpin-helix DNA-binding motif class 1" evidence="7">
    <location>
        <begin position="77"/>
        <end position="96"/>
    </location>
</feature>
<dbReference type="InterPro" id="IPR010994">
    <property type="entry name" value="RuvA_2-like"/>
</dbReference>
<dbReference type="CDD" id="cd14332">
    <property type="entry name" value="UBA_RuvA_C"/>
    <property type="match status" value="1"/>
</dbReference>
<evidence type="ECO:0000256" key="5">
    <source>
        <dbReference type="ARBA" id="ARBA00023204"/>
    </source>
</evidence>
<gene>
    <name evidence="6 8" type="primary">ruvA</name>
    <name evidence="8" type="ORF">ISF26_15440</name>
</gene>
<dbReference type="Gene3D" id="1.10.150.20">
    <property type="entry name" value="5' to 3' exonuclease, C-terminal subdomain"/>
    <property type="match status" value="1"/>
</dbReference>
<evidence type="ECO:0000256" key="3">
    <source>
        <dbReference type="ARBA" id="ARBA00023125"/>
    </source>
</evidence>
<dbReference type="EMBL" id="CP063845">
    <property type="protein sequence ID" value="UFP93194.1"/>
    <property type="molecule type" value="Genomic_DNA"/>
</dbReference>
<keyword evidence="3 6" id="KW-0238">DNA-binding</keyword>
<dbReference type="InterPro" id="IPR003583">
    <property type="entry name" value="Hlx-hairpin-Hlx_DNA-bd_motif"/>
</dbReference>
<evidence type="ECO:0000256" key="6">
    <source>
        <dbReference type="HAMAP-Rule" id="MF_00031"/>
    </source>
</evidence>
<dbReference type="Gene3D" id="2.40.50.140">
    <property type="entry name" value="Nucleic acid-binding proteins"/>
    <property type="match status" value="1"/>
</dbReference>
<keyword evidence="1 6" id="KW-0963">Cytoplasm</keyword>
<organism evidence="8 9">
    <name type="scientific">Gloeobacter morelensis MG652769</name>
    <dbReference type="NCBI Taxonomy" id="2781736"/>
    <lineage>
        <taxon>Bacteria</taxon>
        <taxon>Bacillati</taxon>
        <taxon>Cyanobacteriota</taxon>
        <taxon>Cyanophyceae</taxon>
        <taxon>Gloeobacterales</taxon>
        <taxon>Gloeobacteraceae</taxon>
        <taxon>Gloeobacter</taxon>
        <taxon>Gloeobacter morelensis</taxon>
    </lineage>
</organism>
<dbReference type="InterPro" id="IPR013849">
    <property type="entry name" value="DNA_helicase_Holl-junc_RuvA_I"/>
</dbReference>
<dbReference type="SUPFAM" id="SSF47781">
    <property type="entry name" value="RuvA domain 2-like"/>
    <property type="match status" value="1"/>
</dbReference>
<dbReference type="InterPro" id="IPR036267">
    <property type="entry name" value="RuvA_C_sf"/>
</dbReference>
<evidence type="ECO:0000313" key="9">
    <source>
        <dbReference type="Proteomes" id="UP001054846"/>
    </source>
</evidence>
<reference evidence="8 9" key="1">
    <citation type="journal article" date="2021" name="Genome Biol. Evol.">
        <title>Complete Genome Sequencing of a Novel Gloeobacter Species from a Waterfall Cave in Mexico.</title>
        <authorList>
            <person name="Saw J.H."/>
            <person name="Cardona T."/>
            <person name="Montejano G."/>
        </authorList>
    </citation>
    <scope>NUCLEOTIDE SEQUENCE [LARGE SCALE GENOMIC DNA]</scope>
    <source>
        <strain evidence="8">MG652769</strain>
    </source>
</reference>
<dbReference type="NCBIfam" id="TIGR00084">
    <property type="entry name" value="ruvA"/>
    <property type="match status" value="1"/>
</dbReference>
<keyword evidence="2 6" id="KW-0227">DNA damage</keyword>
<dbReference type="RefSeq" id="WP_230840195.1">
    <property type="nucleotide sequence ID" value="NZ_CP063845.1"/>
</dbReference>
<name>A0ABY3PHT5_9CYAN</name>
<comment type="function">
    <text evidence="6">The RuvA-RuvB-RuvC complex processes Holliday junction (HJ) DNA during genetic recombination and DNA repair, while the RuvA-RuvB complex plays an important role in the rescue of blocked DNA replication forks via replication fork reversal (RFR). RuvA specifically binds to HJ cruciform DNA, conferring on it an open structure. The RuvB hexamer acts as an ATP-dependent pump, pulling dsDNA into and through the RuvAB complex. HJ branch migration allows RuvC to scan DNA until it finds its consensus sequence, where it cleaves and resolves the cruciform DNA.</text>
</comment>
<protein>
    <recommendedName>
        <fullName evidence="6">Holliday junction branch migration complex subunit RuvA</fullName>
    </recommendedName>
</protein>
<dbReference type="SUPFAM" id="SSF46929">
    <property type="entry name" value="DNA helicase RuvA subunit, C-terminal domain"/>
    <property type="match status" value="1"/>
</dbReference>
<evidence type="ECO:0000259" key="7">
    <source>
        <dbReference type="SMART" id="SM00278"/>
    </source>
</evidence>
<feature type="region of interest" description="Domain III" evidence="6">
    <location>
        <begin position="152"/>
        <end position="206"/>
    </location>
</feature>
<sequence>MITFVRGMLAEVGPRSGQSWATVDVGGVGYRVWTHARTVGKLPRIGEEVKLFTLMIVREDAMQLFGFLESGERELFGQLVSVSGIGPRMGLALLETLAPTELVQAILQGNTRALALAPGVGTKTAQRLALELRSRLSKWREESGMSAVGARASSRVYEEVELALLALGFAPGEVVRALDAVAPAMAGEEQTEAWLRAAIAWLSEQG</sequence>
<proteinExistence type="inferred from homology"/>
<evidence type="ECO:0000256" key="2">
    <source>
        <dbReference type="ARBA" id="ARBA00022763"/>
    </source>
</evidence>
<comment type="subunit">
    <text evidence="6">Homotetramer. Forms an RuvA(8)-RuvB(12)-Holliday junction (HJ) complex. HJ DNA is sandwiched between 2 RuvA tetramers; dsDNA enters through RuvA and exits via RuvB. An RuvB hexamer assembles on each DNA strand where it exits the tetramer. Each RuvB hexamer is contacted by two RuvA subunits (via domain III) on 2 adjacent RuvB subunits; this complex drives branch migration. In the full resolvosome a probable DNA-RuvA(4)-RuvB(12)-RuvC(2) complex forms which resolves the HJ.</text>
</comment>
<evidence type="ECO:0000256" key="4">
    <source>
        <dbReference type="ARBA" id="ARBA00023172"/>
    </source>
</evidence>
<keyword evidence="5 6" id="KW-0234">DNA repair</keyword>
<comment type="domain">
    <text evidence="6">Has three domains with a flexible linker between the domains II and III and assumes an 'L' shape. Domain III is highly mobile and contacts RuvB.</text>
</comment>
<keyword evidence="4 6" id="KW-0233">DNA recombination</keyword>
<evidence type="ECO:0000256" key="1">
    <source>
        <dbReference type="ARBA" id="ARBA00022490"/>
    </source>
</evidence>
<dbReference type="InterPro" id="IPR011114">
    <property type="entry name" value="RuvA_C"/>
</dbReference>
<dbReference type="InterPro" id="IPR000085">
    <property type="entry name" value="RuvA"/>
</dbReference>
<dbReference type="SMART" id="SM00278">
    <property type="entry name" value="HhH1"/>
    <property type="match status" value="2"/>
</dbReference>
<dbReference type="Pfam" id="PF01330">
    <property type="entry name" value="RuvA_N"/>
    <property type="match status" value="1"/>
</dbReference>
<keyword evidence="9" id="KW-1185">Reference proteome</keyword>
<comment type="caution">
    <text evidence="6">Lacks conserved residue(s) required for the propagation of feature annotation.</text>
</comment>
<comment type="similarity">
    <text evidence="6">Belongs to the RuvA family.</text>
</comment>
<dbReference type="SUPFAM" id="SSF50249">
    <property type="entry name" value="Nucleic acid-binding proteins"/>
    <property type="match status" value="1"/>
</dbReference>